<keyword evidence="2 6" id="KW-0256">Endoplasmic reticulum</keyword>
<evidence type="ECO:0000256" key="4">
    <source>
        <dbReference type="ARBA" id="ARBA00023034"/>
    </source>
</evidence>
<dbReference type="InterPro" id="IPR011012">
    <property type="entry name" value="Longin-like_dom_sf"/>
</dbReference>
<keyword evidence="1 6" id="KW-0813">Transport</keyword>
<accession>V6LTQ4</accession>
<dbReference type="GO" id="GO:0005783">
    <property type="term" value="C:endoplasmic reticulum"/>
    <property type="evidence" value="ECO:0007669"/>
    <property type="project" value="UniProtKB-SubCell"/>
</dbReference>
<dbReference type="OrthoDB" id="246406at2759"/>
<dbReference type="EMBL" id="KI546038">
    <property type="protein sequence ID" value="EST47628.1"/>
    <property type="molecule type" value="Genomic_DNA"/>
</dbReference>
<reference evidence="7 8" key="1">
    <citation type="journal article" date="2014" name="PLoS Genet.">
        <title>The Genome of Spironucleus salmonicida Highlights a Fish Pathogen Adapted to Fluctuating Environments.</title>
        <authorList>
            <person name="Xu F."/>
            <person name="Jerlstrom-Hultqvist J."/>
            <person name="Einarsson E."/>
            <person name="Astvaldsson A."/>
            <person name="Svard S.G."/>
            <person name="Andersson J.O."/>
        </authorList>
    </citation>
    <scope>NUCLEOTIDE SEQUENCE</scope>
    <source>
        <strain evidence="8">ATCC 50377</strain>
    </source>
</reference>
<protein>
    <recommendedName>
        <fullName evidence="6">Trafficking protein particle complex subunit</fullName>
    </recommendedName>
</protein>
<comment type="similarity">
    <text evidence="5">Belongs to the TRAPP small subunits family. BET5 subfamily.</text>
</comment>
<reference evidence="8" key="2">
    <citation type="submission" date="2020-12" db="EMBL/GenBank/DDBJ databases">
        <title>New Spironucleus salmonicida genome in near-complete chromosomes.</title>
        <authorList>
            <person name="Xu F."/>
            <person name="Kurt Z."/>
            <person name="Jimenez-Gonzalez A."/>
            <person name="Astvaldsson A."/>
            <person name="Andersson J.O."/>
            <person name="Svard S.G."/>
        </authorList>
    </citation>
    <scope>NUCLEOTIDE SEQUENCE</scope>
    <source>
        <strain evidence="8">ATCC 50377</strain>
    </source>
</reference>
<comment type="subcellular location">
    <subcellularLocation>
        <location evidence="6">Endoplasmic reticulum</location>
    </subcellularLocation>
    <subcellularLocation>
        <location evidence="6">Golgi apparatus</location>
        <location evidence="6">cis-Golgi network</location>
    </subcellularLocation>
</comment>
<dbReference type="InterPro" id="IPR007233">
    <property type="entry name" value="TRAPPC"/>
</dbReference>
<evidence type="ECO:0000256" key="5">
    <source>
        <dbReference type="ARBA" id="ARBA00038167"/>
    </source>
</evidence>
<dbReference type="GO" id="GO:0005794">
    <property type="term" value="C:Golgi apparatus"/>
    <property type="evidence" value="ECO:0007669"/>
    <property type="project" value="UniProtKB-SubCell"/>
</dbReference>
<evidence type="ECO:0000256" key="2">
    <source>
        <dbReference type="ARBA" id="ARBA00022824"/>
    </source>
</evidence>
<comment type="subunit">
    <text evidence="6">Part of the multisubunit transport protein particle (TRAPP) complex.</text>
</comment>
<evidence type="ECO:0000313" key="8">
    <source>
        <dbReference type="EMBL" id="KAH0575418.1"/>
    </source>
</evidence>
<dbReference type="SUPFAM" id="SSF64356">
    <property type="entry name" value="SNARE-like"/>
    <property type="match status" value="1"/>
</dbReference>
<dbReference type="PANTHER" id="PTHR23249">
    <property type="entry name" value="TRAFFICKING PROTEIN PARTICLE COMPLEX SUBUNIT"/>
    <property type="match status" value="1"/>
</dbReference>
<dbReference type="EMBL" id="AUWU02000003">
    <property type="protein sequence ID" value="KAH0575418.1"/>
    <property type="molecule type" value="Genomic_DNA"/>
</dbReference>
<dbReference type="GO" id="GO:0006888">
    <property type="term" value="P:endoplasmic reticulum to Golgi vesicle-mediated transport"/>
    <property type="evidence" value="ECO:0007669"/>
    <property type="project" value="UniProtKB-UniRule"/>
</dbReference>
<proteinExistence type="inferred from homology"/>
<evidence type="ECO:0000313" key="7">
    <source>
        <dbReference type="EMBL" id="EST47628.1"/>
    </source>
</evidence>
<name>V6LTQ4_9EUKA</name>
<sequence length="135" mass="15701">MNNKSTFQLLQFVIYRKNGKLVFNHKFTAGDLSQNLFGAIYATKNIVLAFDKSPEPQFNFYSTDSYSAHIFESQTGFIFILLTSTVQTPFYSNIRQFYQQIYTTYVVAQPGYTQTNPIFTELFIIQLTNWANQLK</sequence>
<evidence type="ECO:0000256" key="1">
    <source>
        <dbReference type="ARBA" id="ARBA00022448"/>
    </source>
</evidence>
<dbReference type="GO" id="GO:0030008">
    <property type="term" value="C:TRAPP complex"/>
    <property type="evidence" value="ECO:0007669"/>
    <property type="project" value="UniProtKB-UniRule"/>
</dbReference>
<keyword evidence="3 6" id="KW-0931">ER-Golgi transport</keyword>
<dbReference type="VEuPathDB" id="GiardiaDB:SS50377_23051"/>
<keyword evidence="4 6" id="KW-0333">Golgi apparatus</keyword>
<dbReference type="Proteomes" id="UP000018208">
    <property type="component" value="Unassembled WGS sequence"/>
</dbReference>
<dbReference type="Gene3D" id="3.30.450.70">
    <property type="match status" value="1"/>
</dbReference>
<keyword evidence="9" id="KW-1185">Reference proteome</keyword>
<organism evidence="7">
    <name type="scientific">Spironucleus salmonicida</name>
    <dbReference type="NCBI Taxonomy" id="348837"/>
    <lineage>
        <taxon>Eukaryota</taxon>
        <taxon>Metamonada</taxon>
        <taxon>Diplomonadida</taxon>
        <taxon>Hexamitidae</taxon>
        <taxon>Hexamitinae</taxon>
        <taxon>Spironucleus</taxon>
    </lineage>
</organism>
<evidence type="ECO:0000313" key="9">
    <source>
        <dbReference type="Proteomes" id="UP000018208"/>
    </source>
</evidence>
<dbReference type="Pfam" id="PF04099">
    <property type="entry name" value="Sybindin"/>
    <property type="match status" value="1"/>
</dbReference>
<dbReference type="SMART" id="SM01399">
    <property type="entry name" value="Sybindin"/>
    <property type="match status" value="1"/>
</dbReference>
<dbReference type="AlphaFoldDB" id="V6LTQ4"/>
<gene>
    <name evidence="7" type="ORF">SS50377_12322</name>
    <name evidence="8" type="ORF">SS50377_23051</name>
</gene>
<dbReference type="PANTHER" id="PTHR23249:SF16">
    <property type="entry name" value="TRAFFICKING PROTEIN PARTICLE COMPLEX SUBUNIT 1"/>
    <property type="match status" value="1"/>
</dbReference>
<evidence type="ECO:0000256" key="6">
    <source>
        <dbReference type="RuleBase" id="RU366065"/>
    </source>
</evidence>
<evidence type="ECO:0000256" key="3">
    <source>
        <dbReference type="ARBA" id="ARBA00022892"/>
    </source>
</evidence>